<reference evidence="1" key="1">
    <citation type="journal article" date="2015" name="Nature">
        <title>Complex archaea that bridge the gap between prokaryotes and eukaryotes.</title>
        <authorList>
            <person name="Spang A."/>
            <person name="Saw J.H."/>
            <person name="Jorgensen S.L."/>
            <person name="Zaremba-Niedzwiedzka K."/>
            <person name="Martijn J."/>
            <person name="Lind A.E."/>
            <person name="van Eijk R."/>
            <person name="Schleper C."/>
            <person name="Guy L."/>
            <person name="Ettema T.J."/>
        </authorList>
    </citation>
    <scope>NUCLEOTIDE SEQUENCE</scope>
</reference>
<evidence type="ECO:0008006" key="2">
    <source>
        <dbReference type="Google" id="ProtNLM"/>
    </source>
</evidence>
<proteinExistence type="predicted"/>
<dbReference type="EMBL" id="LAZR01025111">
    <property type="protein sequence ID" value="KKL72959.1"/>
    <property type="molecule type" value="Genomic_DNA"/>
</dbReference>
<name>A0A0F9EG65_9ZZZZ</name>
<gene>
    <name evidence="1" type="ORF">LCGC14_2079710</name>
</gene>
<evidence type="ECO:0000313" key="1">
    <source>
        <dbReference type="EMBL" id="KKL72959.1"/>
    </source>
</evidence>
<dbReference type="AlphaFoldDB" id="A0A0F9EG65"/>
<comment type="caution">
    <text evidence="1">The sequence shown here is derived from an EMBL/GenBank/DDBJ whole genome shotgun (WGS) entry which is preliminary data.</text>
</comment>
<protein>
    <recommendedName>
        <fullName evidence="2">RiboL-PSP-HEPN domain-containing protein</fullName>
    </recommendedName>
</protein>
<sequence>MTEIIDIEQLWKTLASKYDISKITGIRFESKGRVSISEYFWDRSFDEKIRLQSYNSFIFNINRVMRLFEDFISVEPIITEREELWINLNYQVFSETILILLISSLEEYLADTFKILANEIQINNINSEVLLKFIKKYNLYDNALVLSLEKNNFQFPLADILPLRLNFQNKDFLKINYSVIDIDLPSIDYVLWGKIFSKDEDSYIQTRHRLVHEGSKEFLEIKRCFSREYIKKAILDIIEYVYKIEYHISSKLPPENQDL</sequence>
<accession>A0A0F9EG65</accession>
<organism evidence="1">
    <name type="scientific">marine sediment metagenome</name>
    <dbReference type="NCBI Taxonomy" id="412755"/>
    <lineage>
        <taxon>unclassified sequences</taxon>
        <taxon>metagenomes</taxon>
        <taxon>ecological metagenomes</taxon>
    </lineage>
</organism>